<dbReference type="STRING" id="6832.A0A553N942"/>
<keyword evidence="7" id="KW-1185">Reference proteome</keyword>
<dbReference type="Gene3D" id="2.40.250.10">
    <property type="entry name" value="Core binding factor, beta subunit"/>
    <property type="match status" value="1"/>
</dbReference>
<dbReference type="PANTHER" id="PTHR10276">
    <property type="entry name" value="CORE-BINDING FACTOR, BETA SUBUNIT"/>
    <property type="match status" value="1"/>
</dbReference>
<dbReference type="InterPro" id="IPR003417">
    <property type="entry name" value="CBF_beta"/>
</dbReference>
<dbReference type="InterPro" id="IPR036552">
    <property type="entry name" value="CBF_bsu_sf"/>
</dbReference>
<keyword evidence="2" id="KW-0539">Nucleus</keyword>
<protein>
    <submittedName>
        <fullName evidence="6">Uncharacterized protein</fullName>
    </submittedName>
</protein>
<feature type="region of interest" description="Disordered" evidence="5">
    <location>
        <begin position="345"/>
        <end position="367"/>
    </location>
</feature>
<dbReference type="GO" id="GO:0003713">
    <property type="term" value="F:transcription coactivator activity"/>
    <property type="evidence" value="ECO:0007669"/>
    <property type="project" value="InterPro"/>
</dbReference>
<name>A0A553N942_TIGCA</name>
<comment type="function">
    <text evidence="4">Regulates the DNA-binding properties of Runt.</text>
</comment>
<evidence type="ECO:0000256" key="3">
    <source>
        <dbReference type="ARBA" id="ARBA00025734"/>
    </source>
</evidence>
<gene>
    <name evidence="6" type="ORF">TCAL_12126</name>
</gene>
<evidence type="ECO:0000313" key="7">
    <source>
        <dbReference type="Proteomes" id="UP000318571"/>
    </source>
</evidence>
<feature type="region of interest" description="Disordered" evidence="5">
    <location>
        <begin position="277"/>
        <end position="296"/>
    </location>
</feature>
<proteinExistence type="inferred from homology"/>
<reference evidence="6 7" key="1">
    <citation type="journal article" date="2018" name="Nat. Ecol. Evol.">
        <title>Genomic signatures of mitonuclear coevolution across populations of Tigriopus californicus.</title>
        <authorList>
            <person name="Barreto F.S."/>
            <person name="Watson E.T."/>
            <person name="Lima T.G."/>
            <person name="Willett C.S."/>
            <person name="Edmands S."/>
            <person name="Li W."/>
            <person name="Burton R.S."/>
        </authorList>
    </citation>
    <scope>NUCLEOTIDE SEQUENCE [LARGE SCALE GENOMIC DNA]</scope>
    <source>
        <strain evidence="6 7">San Diego</strain>
    </source>
</reference>
<evidence type="ECO:0000256" key="5">
    <source>
        <dbReference type="SAM" id="MobiDB-lite"/>
    </source>
</evidence>
<sequence>MLQSPPSSMGVGHNPMLGSSHGSPMAHMFQGYPPPHPEFLAAAAAASAGGAGAGGQPPNPFLPQNGLPHPSLLEPPKPRFMFRVPRVVPNQKQKFESDDLLKRHSREAEVRYTAFRDRPVQERQAKFIQSLREGHSEIAFIATGFNLMLSFNPHPSYDPRIPRQMDFDKEPGKVYVVSSFILNGVCVRWKGYLHLERLDGVGCLEFDEEFAKQEDILLKEQVEIYNRSMKEMDEQRKVQQRHLAALMGHRQAVMSAAMSHQEPPSSTQNEAITRLRGTSHQNPSPDSAQVPNLSNSRGDLNSSFLLSDILNEKSSSSSLVSSTSPLGSELSPHLNLSASAKLSSSSDLVNQHNHPQHPQKCDLSTSIVSSSDVPLDDVVDVCNDEDSL</sequence>
<dbReference type="FunFam" id="2.40.250.10:FF:000001">
    <property type="entry name" value="Core-binding factor subunit beta"/>
    <property type="match status" value="1"/>
</dbReference>
<accession>A0A553N942</accession>
<evidence type="ECO:0000256" key="4">
    <source>
        <dbReference type="ARBA" id="ARBA00057581"/>
    </source>
</evidence>
<dbReference type="Pfam" id="PF02312">
    <property type="entry name" value="CBF_beta"/>
    <property type="match status" value="1"/>
</dbReference>
<dbReference type="GO" id="GO:0016513">
    <property type="term" value="C:core-binding factor complex"/>
    <property type="evidence" value="ECO:0007669"/>
    <property type="project" value="TreeGrafter"/>
</dbReference>
<evidence type="ECO:0000256" key="2">
    <source>
        <dbReference type="ARBA" id="ARBA00023242"/>
    </source>
</evidence>
<feature type="region of interest" description="Disordered" evidence="5">
    <location>
        <begin position="1"/>
        <end position="75"/>
    </location>
</feature>
<dbReference type="AlphaFoldDB" id="A0A553N942"/>
<dbReference type="PANTHER" id="PTHR10276:SF3">
    <property type="entry name" value="CORE-BINDING FACTOR SUBUNIT BETA"/>
    <property type="match status" value="1"/>
</dbReference>
<dbReference type="EMBL" id="VCGU01000459">
    <property type="protein sequence ID" value="TRY61964.1"/>
    <property type="molecule type" value="Genomic_DNA"/>
</dbReference>
<evidence type="ECO:0000313" key="6">
    <source>
        <dbReference type="EMBL" id="TRY61964.1"/>
    </source>
</evidence>
<comment type="caution">
    <text evidence="6">The sequence shown here is derived from an EMBL/GenBank/DDBJ whole genome shotgun (WGS) entry which is preliminary data.</text>
</comment>
<dbReference type="SUPFAM" id="SSF50723">
    <property type="entry name" value="Core binding factor beta, CBF"/>
    <property type="match status" value="1"/>
</dbReference>
<comment type="similarity">
    <text evidence="3">Belongs to the CBF-beta family.</text>
</comment>
<dbReference type="GO" id="GO:0035206">
    <property type="term" value="P:regulation of hemocyte proliferation"/>
    <property type="evidence" value="ECO:0007669"/>
    <property type="project" value="UniProtKB-ARBA"/>
</dbReference>
<dbReference type="GO" id="GO:0043565">
    <property type="term" value="F:sequence-specific DNA binding"/>
    <property type="evidence" value="ECO:0007669"/>
    <property type="project" value="TreeGrafter"/>
</dbReference>
<evidence type="ECO:0000256" key="1">
    <source>
        <dbReference type="ARBA" id="ARBA00004123"/>
    </source>
</evidence>
<comment type="subcellular location">
    <subcellularLocation>
        <location evidence="1">Nucleus</location>
    </subcellularLocation>
</comment>
<dbReference type="GO" id="GO:0006357">
    <property type="term" value="P:regulation of transcription by RNA polymerase II"/>
    <property type="evidence" value="ECO:0007669"/>
    <property type="project" value="TreeGrafter"/>
</dbReference>
<dbReference type="Proteomes" id="UP000318571">
    <property type="component" value="Chromosome 8"/>
</dbReference>
<organism evidence="6 7">
    <name type="scientific">Tigriopus californicus</name>
    <name type="common">Marine copepod</name>
    <dbReference type="NCBI Taxonomy" id="6832"/>
    <lineage>
        <taxon>Eukaryota</taxon>
        <taxon>Metazoa</taxon>
        <taxon>Ecdysozoa</taxon>
        <taxon>Arthropoda</taxon>
        <taxon>Crustacea</taxon>
        <taxon>Multicrustacea</taxon>
        <taxon>Hexanauplia</taxon>
        <taxon>Copepoda</taxon>
        <taxon>Harpacticoida</taxon>
        <taxon>Harpacticidae</taxon>
        <taxon>Tigriopus</taxon>
    </lineage>
</organism>
<dbReference type="OrthoDB" id="10026505at2759"/>